<dbReference type="EMBL" id="KN831967">
    <property type="protein sequence ID" value="KIO05427.1"/>
    <property type="molecule type" value="Genomic_DNA"/>
</dbReference>
<keyword evidence="3" id="KW-1185">Reference proteome</keyword>
<organism evidence="2 3">
    <name type="scientific">Pisolithus tinctorius Marx 270</name>
    <dbReference type="NCBI Taxonomy" id="870435"/>
    <lineage>
        <taxon>Eukaryota</taxon>
        <taxon>Fungi</taxon>
        <taxon>Dikarya</taxon>
        <taxon>Basidiomycota</taxon>
        <taxon>Agaricomycotina</taxon>
        <taxon>Agaricomycetes</taxon>
        <taxon>Agaricomycetidae</taxon>
        <taxon>Boletales</taxon>
        <taxon>Sclerodermatineae</taxon>
        <taxon>Pisolithaceae</taxon>
        <taxon>Pisolithus</taxon>
    </lineage>
</organism>
<evidence type="ECO:0000313" key="2">
    <source>
        <dbReference type="EMBL" id="KIO05427.1"/>
    </source>
</evidence>
<reference evidence="2 3" key="1">
    <citation type="submission" date="2014-04" db="EMBL/GenBank/DDBJ databases">
        <authorList>
            <consortium name="DOE Joint Genome Institute"/>
            <person name="Kuo A."/>
            <person name="Kohler A."/>
            <person name="Costa M.D."/>
            <person name="Nagy L.G."/>
            <person name="Floudas D."/>
            <person name="Copeland A."/>
            <person name="Barry K.W."/>
            <person name="Cichocki N."/>
            <person name="Veneault-Fourrey C."/>
            <person name="LaButti K."/>
            <person name="Lindquist E.A."/>
            <person name="Lipzen A."/>
            <person name="Lundell T."/>
            <person name="Morin E."/>
            <person name="Murat C."/>
            <person name="Sun H."/>
            <person name="Tunlid A."/>
            <person name="Henrissat B."/>
            <person name="Grigoriev I.V."/>
            <person name="Hibbett D.S."/>
            <person name="Martin F."/>
            <person name="Nordberg H.P."/>
            <person name="Cantor M.N."/>
            <person name="Hua S.X."/>
        </authorList>
    </citation>
    <scope>NUCLEOTIDE SEQUENCE [LARGE SCALE GENOMIC DNA]</scope>
    <source>
        <strain evidence="2 3">Marx 270</strain>
    </source>
</reference>
<dbReference type="HOGENOM" id="CLU_2159452_0_0_1"/>
<dbReference type="InParanoid" id="A0A0C3K749"/>
<name>A0A0C3K749_PISTI</name>
<feature type="region of interest" description="Disordered" evidence="1">
    <location>
        <begin position="1"/>
        <end position="111"/>
    </location>
</feature>
<feature type="compositionally biased region" description="Basic and acidic residues" evidence="1">
    <location>
        <begin position="91"/>
        <end position="111"/>
    </location>
</feature>
<feature type="compositionally biased region" description="Acidic residues" evidence="1">
    <location>
        <begin position="1"/>
        <end position="10"/>
    </location>
</feature>
<dbReference type="Proteomes" id="UP000054217">
    <property type="component" value="Unassembled WGS sequence"/>
</dbReference>
<reference evidence="3" key="2">
    <citation type="submission" date="2015-01" db="EMBL/GenBank/DDBJ databases">
        <title>Evolutionary Origins and Diversification of the Mycorrhizal Mutualists.</title>
        <authorList>
            <consortium name="DOE Joint Genome Institute"/>
            <consortium name="Mycorrhizal Genomics Consortium"/>
            <person name="Kohler A."/>
            <person name="Kuo A."/>
            <person name="Nagy L.G."/>
            <person name="Floudas D."/>
            <person name="Copeland A."/>
            <person name="Barry K.W."/>
            <person name="Cichocki N."/>
            <person name="Veneault-Fourrey C."/>
            <person name="LaButti K."/>
            <person name="Lindquist E.A."/>
            <person name="Lipzen A."/>
            <person name="Lundell T."/>
            <person name="Morin E."/>
            <person name="Murat C."/>
            <person name="Riley R."/>
            <person name="Ohm R."/>
            <person name="Sun H."/>
            <person name="Tunlid A."/>
            <person name="Henrissat B."/>
            <person name="Grigoriev I.V."/>
            <person name="Hibbett D.S."/>
            <person name="Martin F."/>
        </authorList>
    </citation>
    <scope>NUCLEOTIDE SEQUENCE [LARGE SCALE GENOMIC DNA]</scope>
    <source>
        <strain evidence="3">Marx 270</strain>
    </source>
</reference>
<protein>
    <submittedName>
        <fullName evidence="2">Uncharacterized protein</fullName>
    </submittedName>
</protein>
<evidence type="ECO:0000256" key="1">
    <source>
        <dbReference type="SAM" id="MobiDB-lite"/>
    </source>
</evidence>
<proteinExistence type="predicted"/>
<feature type="compositionally biased region" description="Acidic residues" evidence="1">
    <location>
        <begin position="46"/>
        <end position="55"/>
    </location>
</feature>
<evidence type="ECO:0000313" key="3">
    <source>
        <dbReference type="Proteomes" id="UP000054217"/>
    </source>
</evidence>
<sequence>MMVGDDDDNDDNNRSYMSSKSPPQSKPPDETEYVELRGQGSRDGEVGEPEDDENVGNDGGSDAEAASKRLDEENSPVPPSKPPNHSGEPPKCADNRDMSRNSEDTPRHDGM</sequence>
<gene>
    <name evidence="2" type="ORF">M404DRAFT_25554</name>
</gene>
<accession>A0A0C3K749</accession>
<dbReference type="AlphaFoldDB" id="A0A0C3K749"/>